<keyword evidence="3" id="KW-1185">Reference proteome</keyword>
<dbReference type="AlphaFoldDB" id="A0A8K0GMC8"/>
<dbReference type="EMBL" id="VTPC01001138">
    <property type="protein sequence ID" value="KAF2902938.1"/>
    <property type="molecule type" value="Genomic_DNA"/>
</dbReference>
<organism evidence="2 3">
    <name type="scientific">Ignelater luminosus</name>
    <name type="common">Cucubano</name>
    <name type="synonym">Pyrophorus luminosus</name>
    <dbReference type="NCBI Taxonomy" id="2038154"/>
    <lineage>
        <taxon>Eukaryota</taxon>
        <taxon>Metazoa</taxon>
        <taxon>Ecdysozoa</taxon>
        <taxon>Arthropoda</taxon>
        <taxon>Hexapoda</taxon>
        <taxon>Insecta</taxon>
        <taxon>Pterygota</taxon>
        <taxon>Neoptera</taxon>
        <taxon>Endopterygota</taxon>
        <taxon>Coleoptera</taxon>
        <taxon>Polyphaga</taxon>
        <taxon>Elateriformia</taxon>
        <taxon>Elateroidea</taxon>
        <taxon>Elateridae</taxon>
        <taxon>Agrypninae</taxon>
        <taxon>Pyrophorini</taxon>
        <taxon>Ignelater</taxon>
    </lineage>
</organism>
<evidence type="ECO:0000313" key="2">
    <source>
        <dbReference type="EMBL" id="KAF2902938.1"/>
    </source>
</evidence>
<gene>
    <name evidence="2" type="ORF">ILUMI_03250</name>
</gene>
<feature type="compositionally biased region" description="Acidic residues" evidence="1">
    <location>
        <begin position="9"/>
        <end position="20"/>
    </location>
</feature>
<accession>A0A8K0GMC8</accession>
<proteinExistence type="predicted"/>
<comment type="caution">
    <text evidence="2">The sequence shown here is derived from an EMBL/GenBank/DDBJ whole genome shotgun (WGS) entry which is preliminary data.</text>
</comment>
<evidence type="ECO:0000256" key="1">
    <source>
        <dbReference type="SAM" id="MobiDB-lite"/>
    </source>
</evidence>
<protein>
    <submittedName>
        <fullName evidence="2">Uncharacterized protein</fullName>
    </submittedName>
</protein>
<sequence length="109" mass="12063">MKQIVKDGEDSDDNVEEVSNQDEVCSSENEIQKARKTAAENLVKQAKKMKATSDKSHPPANIGDNVTIPIPDVDKGKGDLRNIIGVILQTNDEEPSVLNMVEFDNNHLY</sequence>
<dbReference type="OrthoDB" id="6780411at2759"/>
<reference evidence="2" key="1">
    <citation type="submission" date="2019-08" db="EMBL/GenBank/DDBJ databases">
        <title>The genome of the North American firefly Photinus pyralis.</title>
        <authorList>
            <consortium name="Photinus pyralis genome working group"/>
            <person name="Fallon T.R."/>
            <person name="Sander Lower S.E."/>
            <person name="Weng J.-K."/>
        </authorList>
    </citation>
    <scope>NUCLEOTIDE SEQUENCE</scope>
    <source>
        <strain evidence="2">TRF0915ILg1</strain>
        <tissue evidence="2">Whole body</tissue>
    </source>
</reference>
<feature type="region of interest" description="Disordered" evidence="1">
    <location>
        <begin position="1"/>
        <end position="30"/>
    </location>
</feature>
<evidence type="ECO:0000313" key="3">
    <source>
        <dbReference type="Proteomes" id="UP000801492"/>
    </source>
</evidence>
<name>A0A8K0GMC8_IGNLU</name>
<dbReference type="Proteomes" id="UP000801492">
    <property type="component" value="Unassembled WGS sequence"/>
</dbReference>
<feature type="region of interest" description="Disordered" evidence="1">
    <location>
        <begin position="46"/>
        <end position="68"/>
    </location>
</feature>